<dbReference type="Pfam" id="PF11929">
    <property type="entry name" value="DUF3447"/>
    <property type="match status" value="1"/>
</dbReference>
<evidence type="ECO:0000313" key="3">
    <source>
        <dbReference type="EMBL" id="EAY23086.1"/>
    </source>
</evidence>
<dbReference type="PANTHER" id="PTHR24182">
    <property type="entry name" value="ANKYRIN REPEAT AND SOCS BOX CONTAINING 4"/>
    <property type="match status" value="1"/>
</dbReference>
<proteinExistence type="predicted"/>
<dbReference type="InterPro" id="IPR002110">
    <property type="entry name" value="Ankyrin_rpt"/>
</dbReference>
<evidence type="ECO:0000313" key="4">
    <source>
        <dbReference type="Proteomes" id="UP000001542"/>
    </source>
</evidence>
<dbReference type="VEuPathDB" id="TrichDB:TVAG_183220"/>
<feature type="domain" description="DUF3447" evidence="2">
    <location>
        <begin position="170"/>
        <end position="254"/>
    </location>
</feature>
<sequence length="366" mass="42780">MLANDQNKISQKKMSSDYAKPYSDFIGAFEKLFLIKSDESVEYMCDIITNTLISKYQLTKSQLTEIILEALRYNYASGENYIKILKNIGFDNKKLSNLTFPLEGSVEFIVMHDQIDKFKEYISQRGLKNDNFLKIPKLNQNSHLYLSLIETCAYFGSVNIFFFLISSQKYTISKECLRYSLIGRNTDIINECLKGNQMDKYCLRDIVCSHSNEMLEFVLERNIFTYKDFDGENSNSTAIYEDIIKYQNLKAVFLLYEREKNFIVPWCAAFPQTIDIFKNEKFPDKIDFKERNILQYACMSQNSDIFVFLFNSTDKFDVNYHDKNEMTALHYAAMYNNTDAVFILISHGADVNAKTILFHFILIIII</sequence>
<dbReference type="PROSITE" id="PS50088">
    <property type="entry name" value="ANK_REPEAT"/>
    <property type="match status" value="1"/>
</dbReference>
<protein>
    <recommendedName>
        <fullName evidence="2">DUF3447 domain-containing protein</fullName>
    </recommendedName>
</protein>
<dbReference type="SMR" id="A2D960"/>
<dbReference type="PANTHER" id="PTHR24182:SF13">
    <property type="entry name" value="LD18443P"/>
    <property type="match status" value="1"/>
</dbReference>
<feature type="repeat" description="ANK" evidence="1">
    <location>
        <begin position="324"/>
        <end position="356"/>
    </location>
</feature>
<keyword evidence="1" id="KW-0040">ANK repeat</keyword>
<evidence type="ECO:0000259" key="2">
    <source>
        <dbReference type="Pfam" id="PF11929"/>
    </source>
</evidence>
<dbReference type="InterPro" id="IPR036770">
    <property type="entry name" value="Ankyrin_rpt-contain_sf"/>
</dbReference>
<dbReference type="InParanoid" id="A2D960"/>
<accession>A2D960</accession>
<gene>
    <name evidence="3" type="ORF">TVAG_183220</name>
</gene>
<dbReference type="InterPro" id="IPR020683">
    <property type="entry name" value="DUF3447"/>
</dbReference>
<organism evidence="3 4">
    <name type="scientific">Trichomonas vaginalis (strain ATCC PRA-98 / G3)</name>
    <dbReference type="NCBI Taxonomy" id="412133"/>
    <lineage>
        <taxon>Eukaryota</taxon>
        <taxon>Metamonada</taxon>
        <taxon>Parabasalia</taxon>
        <taxon>Trichomonadida</taxon>
        <taxon>Trichomonadidae</taxon>
        <taxon>Trichomonas</taxon>
    </lineage>
</organism>
<reference evidence="3" key="2">
    <citation type="journal article" date="2007" name="Science">
        <title>Draft genome sequence of the sexually transmitted pathogen Trichomonas vaginalis.</title>
        <authorList>
            <person name="Carlton J.M."/>
            <person name="Hirt R.P."/>
            <person name="Silva J.C."/>
            <person name="Delcher A.L."/>
            <person name="Schatz M."/>
            <person name="Zhao Q."/>
            <person name="Wortman J.R."/>
            <person name="Bidwell S.L."/>
            <person name="Alsmark U.C.M."/>
            <person name="Besteiro S."/>
            <person name="Sicheritz-Ponten T."/>
            <person name="Noel C.J."/>
            <person name="Dacks J.B."/>
            <person name="Foster P.G."/>
            <person name="Simillion C."/>
            <person name="Van de Peer Y."/>
            <person name="Miranda-Saavedra D."/>
            <person name="Barton G.J."/>
            <person name="Westrop G.D."/>
            <person name="Mueller S."/>
            <person name="Dessi D."/>
            <person name="Fiori P.L."/>
            <person name="Ren Q."/>
            <person name="Paulsen I."/>
            <person name="Zhang H."/>
            <person name="Bastida-Corcuera F.D."/>
            <person name="Simoes-Barbosa A."/>
            <person name="Brown M.T."/>
            <person name="Hayes R.D."/>
            <person name="Mukherjee M."/>
            <person name="Okumura C.Y."/>
            <person name="Schneider R."/>
            <person name="Smith A.J."/>
            <person name="Vanacova S."/>
            <person name="Villalvazo M."/>
            <person name="Haas B.J."/>
            <person name="Pertea M."/>
            <person name="Feldblyum T.V."/>
            <person name="Utterback T.R."/>
            <person name="Shu C.L."/>
            <person name="Osoegawa K."/>
            <person name="de Jong P.J."/>
            <person name="Hrdy I."/>
            <person name="Horvathova L."/>
            <person name="Zubacova Z."/>
            <person name="Dolezal P."/>
            <person name="Malik S.B."/>
            <person name="Logsdon J.M. Jr."/>
            <person name="Henze K."/>
            <person name="Gupta A."/>
            <person name="Wang C.C."/>
            <person name="Dunne R.L."/>
            <person name="Upcroft J.A."/>
            <person name="Upcroft P."/>
            <person name="White O."/>
            <person name="Salzberg S.L."/>
            <person name="Tang P."/>
            <person name="Chiu C.-H."/>
            <person name="Lee Y.-S."/>
            <person name="Embley T.M."/>
            <person name="Coombs G.H."/>
            <person name="Mottram J.C."/>
            <person name="Tachezy J."/>
            <person name="Fraser-Liggett C.M."/>
            <person name="Johnson P.J."/>
        </authorList>
    </citation>
    <scope>NUCLEOTIDE SEQUENCE [LARGE SCALE GENOMIC DNA]</scope>
    <source>
        <strain evidence="3">G3</strain>
    </source>
</reference>
<dbReference type="SMART" id="SM00248">
    <property type="entry name" value="ANK"/>
    <property type="match status" value="2"/>
</dbReference>
<dbReference type="AlphaFoldDB" id="A2D960"/>
<dbReference type="EMBL" id="DS113180">
    <property type="protein sequence ID" value="EAY23086.1"/>
    <property type="molecule type" value="Genomic_DNA"/>
</dbReference>
<dbReference type="Proteomes" id="UP000001542">
    <property type="component" value="Unassembled WGS sequence"/>
</dbReference>
<dbReference type="VEuPathDB" id="TrichDB:TVAGG3_0529860"/>
<dbReference type="PROSITE" id="PS50297">
    <property type="entry name" value="ANK_REP_REGION"/>
    <property type="match status" value="1"/>
</dbReference>
<dbReference type="KEGG" id="tva:5468645"/>
<dbReference type="STRING" id="5722.A2D960"/>
<name>A2D960_TRIV3</name>
<dbReference type="RefSeq" id="XP_001584072.1">
    <property type="nucleotide sequence ID" value="XM_001584022.1"/>
</dbReference>
<dbReference type="Pfam" id="PF12796">
    <property type="entry name" value="Ank_2"/>
    <property type="match status" value="1"/>
</dbReference>
<dbReference type="Gene3D" id="1.25.40.20">
    <property type="entry name" value="Ankyrin repeat-containing domain"/>
    <property type="match status" value="1"/>
</dbReference>
<dbReference type="SUPFAM" id="SSF48403">
    <property type="entry name" value="Ankyrin repeat"/>
    <property type="match status" value="1"/>
</dbReference>
<evidence type="ECO:0000256" key="1">
    <source>
        <dbReference type="PROSITE-ProRule" id="PRU00023"/>
    </source>
</evidence>
<reference evidence="3" key="1">
    <citation type="submission" date="2006-10" db="EMBL/GenBank/DDBJ databases">
        <authorList>
            <person name="Amadeo P."/>
            <person name="Zhao Q."/>
            <person name="Wortman J."/>
            <person name="Fraser-Liggett C."/>
            <person name="Carlton J."/>
        </authorList>
    </citation>
    <scope>NUCLEOTIDE SEQUENCE</scope>
    <source>
        <strain evidence="3">G3</strain>
    </source>
</reference>
<keyword evidence="4" id="KW-1185">Reference proteome</keyword>